<accession>C8PNJ3</accession>
<dbReference type="AlphaFoldDB" id="C8PNJ3"/>
<name>C8PNJ3_9SPIR</name>
<proteinExistence type="predicted"/>
<comment type="caution">
    <text evidence="1">The sequence shown here is derived from an EMBL/GenBank/DDBJ whole genome shotgun (WGS) entry which is preliminary data.</text>
</comment>
<evidence type="ECO:0000313" key="2">
    <source>
        <dbReference type="Proteomes" id="UP000004509"/>
    </source>
</evidence>
<dbReference type="Proteomes" id="UP000004509">
    <property type="component" value="Unassembled WGS sequence"/>
</dbReference>
<organism evidence="1 2">
    <name type="scientific">Treponema vincentii ATCC 35580</name>
    <dbReference type="NCBI Taxonomy" id="596324"/>
    <lineage>
        <taxon>Bacteria</taxon>
        <taxon>Pseudomonadati</taxon>
        <taxon>Spirochaetota</taxon>
        <taxon>Spirochaetia</taxon>
        <taxon>Spirochaetales</taxon>
        <taxon>Treponemataceae</taxon>
        <taxon>Treponema</taxon>
    </lineage>
</organism>
<sequence length="88" mass="10335">MPQEVSVYYDFTVKQNIDYFCGLYIGTKKTGKGDLSIRIYKNDTVQTIIKNIVEQIKQIDSQIQTFLRFALSDYFTFTMNVVFPIRCE</sequence>
<evidence type="ECO:0000313" key="1">
    <source>
        <dbReference type="EMBL" id="EEV21004.1"/>
    </source>
</evidence>
<dbReference type="EMBL" id="ACYH01000014">
    <property type="protein sequence ID" value="EEV21004.1"/>
    <property type="molecule type" value="Genomic_DNA"/>
</dbReference>
<dbReference type="STRING" id="596324.TREVI0001_2389"/>
<gene>
    <name evidence="1" type="ORF">TREVI0001_2389</name>
</gene>
<reference evidence="1 2" key="1">
    <citation type="submission" date="2009-07" db="EMBL/GenBank/DDBJ databases">
        <authorList>
            <person name="Madupu R."/>
            <person name="Sebastian Y."/>
            <person name="Durkin A.S."/>
            <person name="Torralba M."/>
            <person name="Methe B."/>
            <person name="Sutton G.G."/>
            <person name="Strausberg R.L."/>
            <person name="Nelson K.E."/>
        </authorList>
    </citation>
    <scope>NUCLEOTIDE SEQUENCE [LARGE SCALE GENOMIC DNA]</scope>
    <source>
        <strain evidence="1 2">ATCC 35580</strain>
    </source>
</reference>
<protein>
    <submittedName>
        <fullName evidence="1">Uncharacterized protein</fullName>
    </submittedName>
</protein>